<feature type="transmembrane region" description="Helical" evidence="1">
    <location>
        <begin position="58"/>
        <end position="75"/>
    </location>
</feature>
<evidence type="ECO:0000313" key="3">
    <source>
        <dbReference type="Proteomes" id="UP000178450"/>
    </source>
</evidence>
<sequence length="263" mass="30719">MRKILAIAKINLAQYLVYRLSFVLWRVRVILSLFLTFFLWSAVYQSRLSIFNYSHRQIMTYILLIYVIGDLVYSSRVSDLSIQIRNGAIINQLLKPFPFLHNLFTREVTDKLLNLFFSIFEVGLVILLFKPALFIQTDILTILLMLLAIGMGIVISFFISFAISLVAFWSAEVWGPRFVFMTLITVLSGSYFPLDILPTLFYRLLLLTPFPYFTYLPTKIFLDGFSFQYLGMVGISLVWVVLSYFFARALWRKGIREFSFFGR</sequence>
<name>A0A1F7KFH7_9BACT</name>
<dbReference type="Proteomes" id="UP000178450">
    <property type="component" value="Unassembled WGS sequence"/>
</dbReference>
<dbReference type="AlphaFoldDB" id="A0A1F7KFH7"/>
<evidence type="ECO:0000256" key="1">
    <source>
        <dbReference type="SAM" id="Phobius"/>
    </source>
</evidence>
<keyword evidence="1" id="KW-1133">Transmembrane helix</keyword>
<keyword evidence="1" id="KW-0812">Transmembrane</keyword>
<dbReference type="PANTHER" id="PTHR36832:SF1">
    <property type="entry name" value="SLR1174 PROTEIN"/>
    <property type="match status" value="1"/>
</dbReference>
<protein>
    <recommendedName>
        <fullName evidence="4">ABC-2 type transporter domain-containing protein</fullName>
    </recommendedName>
</protein>
<reference evidence="2 3" key="1">
    <citation type="journal article" date="2016" name="Nat. Commun.">
        <title>Thousands of microbial genomes shed light on interconnected biogeochemical processes in an aquifer system.</title>
        <authorList>
            <person name="Anantharaman K."/>
            <person name="Brown C.T."/>
            <person name="Hug L.A."/>
            <person name="Sharon I."/>
            <person name="Castelle C.J."/>
            <person name="Probst A.J."/>
            <person name="Thomas B.C."/>
            <person name="Singh A."/>
            <person name="Wilkins M.J."/>
            <person name="Karaoz U."/>
            <person name="Brodie E.L."/>
            <person name="Williams K.H."/>
            <person name="Hubbard S.S."/>
            <person name="Banfield J.F."/>
        </authorList>
    </citation>
    <scope>NUCLEOTIDE SEQUENCE [LARGE SCALE GENOMIC DNA]</scope>
</reference>
<feature type="transmembrane region" description="Helical" evidence="1">
    <location>
        <begin position="225"/>
        <end position="247"/>
    </location>
</feature>
<dbReference type="InterPro" id="IPR010390">
    <property type="entry name" value="ABC-2_transporter-like"/>
</dbReference>
<accession>A0A1F7KFH7</accession>
<dbReference type="EMBL" id="MGBG01000005">
    <property type="protein sequence ID" value="OGK66624.1"/>
    <property type="molecule type" value="Genomic_DNA"/>
</dbReference>
<dbReference type="Pfam" id="PF06182">
    <property type="entry name" value="ABC2_membrane_6"/>
    <property type="match status" value="1"/>
</dbReference>
<feature type="transmembrane region" description="Helical" evidence="1">
    <location>
        <begin position="178"/>
        <end position="205"/>
    </location>
</feature>
<comment type="caution">
    <text evidence="2">The sequence shown here is derived from an EMBL/GenBank/DDBJ whole genome shotgun (WGS) entry which is preliminary data.</text>
</comment>
<keyword evidence="1" id="KW-0472">Membrane</keyword>
<dbReference type="PANTHER" id="PTHR36832">
    <property type="entry name" value="SLR1174 PROTEIN-RELATED"/>
    <property type="match status" value="1"/>
</dbReference>
<evidence type="ECO:0008006" key="4">
    <source>
        <dbReference type="Google" id="ProtNLM"/>
    </source>
</evidence>
<feature type="transmembrane region" description="Helical" evidence="1">
    <location>
        <begin position="112"/>
        <end position="133"/>
    </location>
</feature>
<organism evidence="2 3">
    <name type="scientific">Candidatus Roizmanbacteria bacterium RIFOXYA1_FULL_41_12</name>
    <dbReference type="NCBI Taxonomy" id="1802082"/>
    <lineage>
        <taxon>Bacteria</taxon>
        <taxon>Candidatus Roizmaniibacteriota</taxon>
    </lineage>
</organism>
<gene>
    <name evidence="2" type="ORF">A2209_00015</name>
</gene>
<proteinExistence type="predicted"/>
<feature type="transmembrane region" description="Helical" evidence="1">
    <location>
        <begin position="139"/>
        <end position="166"/>
    </location>
</feature>
<evidence type="ECO:0000313" key="2">
    <source>
        <dbReference type="EMBL" id="OGK66624.1"/>
    </source>
</evidence>
<feature type="transmembrane region" description="Helical" evidence="1">
    <location>
        <begin position="20"/>
        <end position="43"/>
    </location>
</feature>